<evidence type="ECO:0000313" key="3">
    <source>
        <dbReference type="Proteomes" id="UP000515154"/>
    </source>
</evidence>
<dbReference type="InterPro" id="IPR017144">
    <property type="entry name" value="Xaa-Arg_dipeptidase"/>
</dbReference>
<dbReference type="KEGG" id="osn:115223126"/>
<dbReference type="InterPro" id="IPR036264">
    <property type="entry name" value="Bact_exopeptidase_dim_dom"/>
</dbReference>
<name>A0A6P7TE25_9MOLL</name>
<dbReference type="Pfam" id="PF01546">
    <property type="entry name" value="Peptidase_M20"/>
    <property type="match status" value="1"/>
</dbReference>
<dbReference type="RefSeq" id="XP_029649398.1">
    <property type="nucleotide sequence ID" value="XM_029793538.2"/>
</dbReference>
<dbReference type="NCBIfam" id="TIGR01891">
    <property type="entry name" value="amidohydrolases"/>
    <property type="match status" value="1"/>
</dbReference>
<reference evidence="4" key="1">
    <citation type="submission" date="2025-08" db="UniProtKB">
        <authorList>
            <consortium name="RefSeq"/>
        </authorList>
    </citation>
    <scope>IDENTIFICATION</scope>
</reference>
<dbReference type="InterPro" id="IPR011650">
    <property type="entry name" value="Peptidase_M20_dimer"/>
</dbReference>
<dbReference type="CDD" id="cd03887">
    <property type="entry name" value="M20_Acy1L2"/>
    <property type="match status" value="1"/>
</dbReference>
<dbReference type="SUPFAM" id="SSF55031">
    <property type="entry name" value="Bacterial exopeptidase dimerisation domain"/>
    <property type="match status" value="1"/>
</dbReference>
<dbReference type="PIRSF" id="PIRSF037226">
    <property type="entry name" value="Amidohydrolase_ACY1L2_prd"/>
    <property type="match status" value="1"/>
</dbReference>
<dbReference type="Proteomes" id="UP000515154">
    <property type="component" value="Linkage group LG22"/>
</dbReference>
<evidence type="ECO:0000256" key="1">
    <source>
        <dbReference type="PIRNR" id="PIRNR037226"/>
    </source>
</evidence>
<comment type="similarity">
    <text evidence="1">Belongs to the peptidase M20A family.</text>
</comment>
<dbReference type="Pfam" id="PF07687">
    <property type="entry name" value="M20_dimer"/>
    <property type="match status" value="1"/>
</dbReference>
<proteinExistence type="inferred from homology"/>
<sequence>MDVDVKSIVHDVFTNEIFAQELSDISKEIWTNPELGFKEYKAHDILTNFLENYGLTVERKYILPTAFRATFETAGSENGPHIAIMCEYDALPDIGHACGHNLIAEVGIAAGVALKTAMDDEGNKLTGKLTVLGTPAEEGLGGKVKLIDAGALETVDVAMMAHPSNKSIWRPKYLCLQGLNIQFTGKASHASSAPWNGINALDAAVLCYQNISCLRQQMKPTWRVHGIIKNGGIAPNIIPEFSEMEYFIRAPIKGELDSIVDKVICCAKGAATATGCTLNYKLIQPGYWSLISNNTLAELFEKNSRTLNLEEDSGLVRYGGSTDMGNISHIVPSIHPKFDIGARCHQHTRDFATAAGSPDAQEITLKIAECIALTAVDILQNPSLVQQMKSQLQEDLVQEHSTK</sequence>
<protein>
    <recommendedName>
        <fullName evidence="1">Peptidase M20 domain-containing protein 2</fullName>
    </recommendedName>
</protein>
<organism evidence="3 4">
    <name type="scientific">Octopus sinensis</name>
    <name type="common">East Asian common octopus</name>
    <dbReference type="NCBI Taxonomy" id="2607531"/>
    <lineage>
        <taxon>Eukaryota</taxon>
        <taxon>Metazoa</taxon>
        <taxon>Spiralia</taxon>
        <taxon>Lophotrochozoa</taxon>
        <taxon>Mollusca</taxon>
        <taxon>Cephalopoda</taxon>
        <taxon>Coleoidea</taxon>
        <taxon>Octopodiformes</taxon>
        <taxon>Octopoda</taxon>
        <taxon>Incirrata</taxon>
        <taxon>Octopodidae</taxon>
        <taxon>Octopus</taxon>
    </lineage>
</organism>
<dbReference type="InterPro" id="IPR002933">
    <property type="entry name" value="Peptidase_M20"/>
</dbReference>
<dbReference type="AlphaFoldDB" id="A0A6P7TE25"/>
<dbReference type="PANTHER" id="PTHR30575:SF0">
    <property type="entry name" value="XAA-ARG DIPEPTIDASE"/>
    <property type="match status" value="1"/>
</dbReference>
<feature type="domain" description="Peptidase M20 dimerisation" evidence="2">
    <location>
        <begin position="178"/>
        <end position="263"/>
    </location>
</feature>
<dbReference type="Gene3D" id="3.30.70.360">
    <property type="match status" value="1"/>
</dbReference>
<keyword evidence="3" id="KW-1185">Reference proteome</keyword>
<dbReference type="InterPro" id="IPR052030">
    <property type="entry name" value="Peptidase_M20/M20A_hydrolases"/>
</dbReference>
<dbReference type="GO" id="GO:0016805">
    <property type="term" value="F:dipeptidase activity"/>
    <property type="evidence" value="ECO:0007669"/>
    <property type="project" value="InterPro"/>
</dbReference>
<dbReference type="PANTHER" id="PTHR30575">
    <property type="entry name" value="PEPTIDASE M20"/>
    <property type="match status" value="1"/>
</dbReference>
<evidence type="ECO:0000259" key="2">
    <source>
        <dbReference type="Pfam" id="PF07687"/>
    </source>
</evidence>
<evidence type="ECO:0000313" key="4">
    <source>
        <dbReference type="RefSeq" id="XP_029649398.1"/>
    </source>
</evidence>
<dbReference type="InterPro" id="IPR017439">
    <property type="entry name" value="Amidohydrolase"/>
</dbReference>
<dbReference type="FunFam" id="3.30.70.360:FF:000004">
    <property type="entry name" value="Peptidase M20 domain-containing protein 2"/>
    <property type="match status" value="1"/>
</dbReference>
<accession>A0A6P7TE25</accession>
<dbReference type="SUPFAM" id="SSF53187">
    <property type="entry name" value="Zn-dependent exopeptidases"/>
    <property type="match status" value="1"/>
</dbReference>
<gene>
    <name evidence="4" type="primary">LOC115223126</name>
</gene>
<dbReference type="Gene3D" id="3.40.630.10">
    <property type="entry name" value="Zn peptidases"/>
    <property type="match status" value="1"/>
</dbReference>